<keyword evidence="5" id="KW-1185">Reference proteome</keyword>
<evidence type="ECO:0000313" key="5">
    <source>
        <dbReference type="Proteomes" id="UP000054560"/>
    </source>
</evidence>
<proteinExistence type="predicted"/>
<dbReference type="Gene3D" id="2.30.42.10">
    <property type="match status" value="1"/>
</dbReference>
<feature type="domain" description="PH" evidence="2">
    <location>
        <begin position="294"/>
        <end position="407"/>
    </location>
</feature>
<organism evidence="4 5">
    <name type="scientific">Sphaeroforma arctica JP610</name>
    <dbReference type="NCBI Taxonomy" id="667725"/>
    <lineage>
        <taxon>Eukaryota</taxon>
        <taxon>Ichthyosporea</taxon>
        <taxon>Ichthyophonida</taxon>
        <taxon>Sphaeroforma</taxon>
    </lineage>
</organism>
<feature type="compositionally biased region" description="Basic residues" evidence="1">
    <location>
        <begin position="1"/>
        <end position="15"/>
    </location>
</feature>
<reference evidence="4 5" key="1">
    <citation type="submission" date="2011-02" db="EMBL/GenBank/DDBJ databases">
        <title>The Genome Sequence of Sphaeroforma arctica JP610.</title>
        <authorList>
            <consortium name="The Broad Institute Genome Sequencing Platform"/>
            <person name="Russ C."/>
            <person name="Cuomo C."/>
            <person name="Young S.K."/>
            <person name="Zeng Q."/>
            <person name="Gargeya S."/>
            <person name="Alvarado L."/>
            <person name="Berlin A."/>
            <person name="Chapman S.B."/>
            <person name="Chen Z."/>
            <person name="Freedman E."/>
            <person name="Gellesch M."/>
            <person name="Goldberg J."/>
            <person name="Griggs A."/>
            <person name="Gujja S."/>
            <person name="Heilman E."/>
            <person name="Heiman D."/>
            <person name="Howarth C."/>
            <person name="Mehta T."/>
            <person name="Neiman D."/>
            <person name="Pearson M."/>
            <person name="Roberts A."/>
            <person name="Saif S."/>
            <person name="Shea T."/>
            <person name="Shenoy N."/>
            <person name="Sisk P."/>
            <person name="Stolte C."/>
            <person name="Sykes S."/>
            <person name="White J."/>
            <person name="Yandava C."/>
            <person name="Burger G."/>
            <person name="Gray M.W."/>
            <person name="Holland P.W.H."/>
            <person name="King N."/>
            <person name="Lang F.B.F."/>
            <person name="Roger A.J."/>
            <person name="Ruiz-Trillo I."/>
            <person name="Haas B."/>
            <person name="Nusbaum C."/>
            <person name="Birren B."/>
        </authorList>
    </citation>
    <scope>NUCLEOTIDE SEQUENCE [LARGE SCALE GENOMIC DNA]</scope>
    <source>
        <strain evidence="4 5">JP610</strain>
    </source>
</reference>
<dbReference type="CDD" id="cd00136">
    <property type="entry name" value="PDZ_canonical"/>
    <property type="match status" value="1"/>
</dbReference>
<sequence>MSRRPSVRPRLRIPLKGRNNGPSLNSPISGPPVAESGRVRLTVTLGTNGHQTVCEANEYDTLTLILESLCLRKGLAMDRYFLAVDNMGVRRTPSASENVHQTLTQYGLSKLLLVEKSVYQVCLSKTSKESHGYNVICQDKDTTQKGVFIWAITANSVVATQDLVVAGDRVLQINNVLCSTMSFEDVLGKLRQNKVELTIASNRNMDDNPFCKPVAFDFEAAAEYRTIFMSISEIEALGCPAVPAKHDQVEVNSIGTVKPILVNVTINEIKREQDNALKAKELFANADWADESVDMKRLGNLVYSGDVYVSVSKREGERWECFLFQREIIMFRKKERASGPTYRLKERLPVTHLVVRDAIQDDGRQVWELVNAQDSKAKNNNPKSYFIECRTAEEKKYWMNKTKGVLKDALKAKKQLPGKPAVAEEVDFLDFLKEAGEAGGE</sequence>
<dbReference type="GeneID" id="25905456"/>
<dbReference type="SUPFAM" id="SSF50729">
    <property type="entry name" value="PH domain-like"/>
    <property type="match status" value="1"/>
</dbReference>
<feature type="region of interest" description="Disordered" evidence="1">
    <location>
        <begin position="1"/>
        <end position="32"/>
    </location>
</feature>
<dbReference type="SMART" id="SM00228">
    <property type="entry name" value="PDZ"/>
    <property type="match status" value="1"/>
</dbReference>
<dbReference type="EMBL" id="KQ241893">
    <property type="protein sequence ID" value="KNC82776.1"/>
    <property type="molecule type" value="Genomic_DNA"/>
</dbReference>
<dbReference type="Proteomes" id="UP000054560">
    <property type="component" value="Unassembled WGS sequence"/>
</dbReference>
<evidence type="ECO:0000259" key="3">
    <source>
        <dbReference type="PROSITE" id="PS50106"/>
    </source>
</evidence>
<dbReference type="SUPFAM" id="SSF50156">
    <property type="entry name" value="PDZ domain-like"/>
    <property type="match status" value="1"/>
</dbReference>
<dbReference type="AlphaFoldDB" id="A0A0L0G1R9"/>
<dbReference type="Pfam" id="PF22697">
    <property type="entry name" value="SOS1_NGEF_PH"/>
    <property type="match status" value="1"/>
</dbReference>
<dbReference type="InterPro" id="IPR011993">
    <property type="entry name" value="PH-like_dom_sf"/>
</dbReference>
<evidence type="ECO:0008006" key="6">
    <source>
        <dbReference type="Google" id="ProtNLM"/>
    </source>
</evidence>
<protein>
    <recommendedName>
        <fullName evidence="6">PH domain-containing protein</fullName>
    </recommendedName>
</protein>
<name>A0A0L0G1R9_9EUKA</name>
<evidence type="ECO:0000256" key="1">
    <source>
        <dbReference type="SAM" id="MobiDB-lite"/>
    </source>
</evidence>
<accession>A0A0L0G1R9</accession>
<feature type="domain" description="PDZ" evidence="3">
    <location>
        <begin position="120"/>
        <end position="205"/>
    </location>
</feature>
<dbReference type="InterPro" id="IPR001478">
    <property type="entry name" value="PDZ"/>
</dbReference>
<dbReference type="PROSITE" id="PS50106">
    <property type="entry name" value="PDZ"/>
    <property type="match status" value="1"/>
</dbReference>
<dbReference type="InterPro" id="IPR036034">
    <property type="entry name" value="PDZ_sf"/>
</dbReference>
<dbReference type="Gene3D" id="2.30.29.30">
    <property type="entry name" value="Pleckstrin-homology domain (PH domain)/Phosphotyrosine-binding domain (PTB)"/>
    <property type="match status" value="1"/>
</dbReference>
<evidence type="ECO:0000259" key="2">
    <source>
        <dbReference type="PROSITE" id="PS50003"/>
    </source>
</evidence>
<dbReference type="InterPro" id="IPR055251">
    <property type="entry name" value="SOS1_NGEF_PH"/>
</dbReference>
<dbReference type="InterPro" id="IPR001849">
    <property type="entry name" value="PH_domain"/>
</dbReference>
<dbReference type="PROSITE" id="PS50003">
    <property type="entry name" value="PH_DOMAIN"/>
    <property type="match status" value="1"/>
</dbReference>
<dbReference type="RefSeq" id="XP_014156678.1">
    <property type="nucleotide sequence ID" value="XM_014301203.1"/>
</dbReference>
<evidence type="ECO:0000313" key="4">
    <source>
        <dbReference type="EMBL" id="KNC82776.1"/>
    </source>
</evidence>
<gene>
    <name evidence="4" type="ORF">SARC_04952</name>
</gene>